<feature type="domain" description="MYND-type" evidence="6">
    <location>
        <begin position="142"/>
        <end position="180"/>
    </location>
</feature>
<feature type="region of interest" description="Disordered" evidence="5">
    <location>
        <begin position="174"/>
        <end position="254"/>
    </location>
</feature>
<gene>
    <name evidence="7" type="ORF">PSAL00342_LOCUS4699</name>
    <name evidence="8" type="ORF">PSAL00342_LOCUS4700</name>
</gene>
<dbReference type="EMBL" id="HBIS01005206">
    <property type="protein sequence ID" value="CAE0610865.1"/>
    <property type="molecule type" value="Transcribed_RNA"/>
</dbReference>
<evidence type="ECO:0000256" key="5">
    <source>
        <dbReference type="SAM" id="MobiDB-lite"/>
    </source>
</evidence>
<evidence type="ECO:0000313" key="7">
    <source>
        <dbReference type="EMBL" id="CAE0610864.1"/>
    </source>
</evidence>
<sequence>MDRGVMLGFPVEMERDGVHATAGEENDTRRNPFLSRTGGAPAWSTPRHLPHARPCPTCGGIMKFLLQIYAPWDEKQETFHRNIYLFTCVRATCLKQTKDPKKTKNIAAVAYRNQLPRNNPYHAQDACQQAKHRYRGIVDETCEWCNAWIGNKTCGGCKTKKYCSKQHQIEHWRHGHKHRCKDGKQRHDPNTSTDAFPHWNEWELVVEPEDEQVDEGTGRGDGPRSTSHPSNDDEEQEDDSPAPKKPNGNESTHLKRLVAAYEGKKLDGRGTDEAITAEDVNSIEISREHRHLADVQARMALAPDQCVRYCRGREEEILWMGLHGKIRADDVPRCARCGGKRRFEFQVMPQMLSYLGVDDDQEDATDWGTLVVYTCENSCDASKVPGDPASSMEHAAYVEEFVWIQPPV</sequence>
<dbReference type="SUPFAM" id="SSF144232">
    <property type="entry name" value="HIT/MYND zinc finger-like"/>
    <property type="match status" value="1"/>
</dbReference>
<dbReference type="InterPro" id="IPR002893">
    <property type="entry name" value="Znf_MYND"/>
</dbReference>
<dbReference type="GO" id="GO:0008270">
    <property type="term" value="F:zinc ion binding"/>
    <property type="evidence" value="ECO:0007669"/>
    <property type="project" value="UniProtKB-KW"/>
</dbReference>
<dbReference type="PROSITE" id="PS01360">
    <property type="entry name" value="ZF_MYND_1"/>
    <property type="match status" value="1"/>
</dbReference>
<keyword evidence="3" id="KW-0862">Zinc</keyword>
<reference evidence="7" key="1">
    <citation type="submission" date="2021-01" db="EMBL/GenBank/DDBJ databases">
        <authorList>
            <person name="Corre E."/>
            <person name="Pelletier E."/>
            <person name="Niang G."/>
            <person name="Scheremetjew M."/>
            <person name="Finn R."/>
            <person name="Kale V."/>
            <person name="Holt S."/>
            <person name="Cochrane G."/>
            <person name="Meng A."/>
            <person name="Brown T."/>
            <person name="Cohen L."/>
        </authorList>
    </citation>
    <scope>NUCLEOTIDE SEQUENCE</scope>
    <source>
        <strain evidence="7">CCMP1897</strain>
    </source>
</reference>
<evidence type="ECO:0000259" key="6">
    <source>
        <dbReference type="PROSITE" id="PS50865"/>
    </source>
</evidence>
<dbReference type="GO" id="GO:0005737">
    <property type="term" value="C:cytoplasm"/>
    <property type="evidence" value="ECO:0007669"/>
    <property type="project" value="InterPro"/>
</dbReference>
<feature type="region of interest" description="Disordered" evidence="5">
    <location>
        <begin position="16"/>
        <end position="42"/>
    </location>
</feature>
<protein>
    <recommendedName>
        <fullName evidence="6">MYND-type domain-containing protein</fullName>
    </recommendedName>
</protein>
<accession>A0A6U9R6J4</accession>
<feature type="compositionally biased region" description="Acidic residues" evidence="5">
    <location>
        <begin position="204"/>
        <end position="214"/>
    </location>
</feature>
<dbReference type="InterPro" id="IPR007320">
    <property type="entry name" value="PDCD2_C"/>
</dbReference>
<dbReference type="EMBL" id="HBIS01005205">
    <property type="protein sequence ID" value="CAE0610864.1"/>
    <property type="molecule type" value="Transcribed_RNA"/>
</dbReference>
<proteinExistence type="predicted"/>
<dbReference type="Pfam" id="PF01753">
    <property type="entry name" value="zf-MYND"/>
    <property type="match status" value="1"/>
</dbReference>
<keyword evidence="1" id="KW-0479">Metal-binding</keyword>
<dbReference type="PANTHER" id="PTHR12298">
    <property type="entry name" value="PCDC2 PROGRAMMED CELL DEATH PROTEIN 2 -RELATED"/>
    <property type="match status" value="1"/>
</dbReference>
<dbReference type="PROSITE" id="PS50865">
    <property type="entry name" value="ZF_MYND_2"/>
    <property type="match status" value="1"/>
</dbReference>
<name>A0A6U9R6J4_9CHLO</name>
<dbReference type="AlphaFoldDB" id="A0A6U9R6J4"/>
<organism evidence="7">
    <name type="scientific">Picocystis salinarum</name>
    <dbReference type="NCBI Taxonomy" id="88271"/>
    <lineage>
        <taxon>Eukaryota</taxon>
        <taxon>Viridiplantae</taxon>
        <taxon>Chlorophyta</taxon>
        <taxon>Picocystophyceae</taxon>
        <taxon>Picocystales</taxon>
        <taxon>Picocystaceae</taxon>
        <taxon>Picocystis</taxon>
    </lineage>
</organism>
<evidence type="ECO:0000256" key="2">
    <source>
        <dbReference type="ARBA" id="ARBA00022771"/>
    </source>
</evidence>
<evidence type="ECO:0000313" key="8">
    <source>
        <dbReference type="EMBL" id="CAE0610865.1"/>
    </source>
</evidence>
<dbReference type="Gene3D" id="6.10.140.2220">
    <property type="match status" value="1"/>
</dbReference>
<evidence type="ECO:0000256" key="1">
    <source>
        <dbReference type="ARBA" id="ARBA00022723"/>
    </source>
</evidence>
<dbReference type="Pfam" id="PF04194">
    <property type="entry name" value="PDCD2_C"/>
    <property type="match status" value="1"/>
</dbReference>
<evidence type="ECO:0000256" key="4">
    <source>
        <dbReference type="PROSITE-ProRule" id="PRU00134"/>
    </source>
</evidence>
<keyword evidence="2 4" id="KW-0863">Zinc-finger</keyword>
<evidence type="ECO:0000256" key="3">
    <source>
        <dbReference type="ARBA" id="ARBA00022833"/>
    </source>
</evidence>
<dbReference type="PANTHER" id="PTHR12298:SF4">
    <property type="entry name" value="PROGRAMMED CELL DEATH PROTEIN 2"/>
    <property type="match status" value="1"/>
</dbReference>